<dbReference type="PANTHER" id="PTHR11918">
    <property type="entry name" value="RADICAL SAM PROTEINS"/>
    <property type="match status" value="1"/>
</dbReference>
<keyword evidence="6" id="KW-0808">Transferase</keyword>
<evidence type="ECO:0000256" key="5">
    <source>
        <dbReference type="ARBA" id="ARBA00022490"/>
    </source>
</evidence>
<dbReference type="InterPro" id="IPR006467">
    <property type="entry name" value="MiaB-like_bact"/>
</dbReference>
<evidence type="ECO:0000259" key="16">
    <source>
        <dbReference type="PROSITE" id="PS50926"/>
    </source>
</evidence>
<dbReference type="GO" id="GO:0046872">
    <property type="term" value="F:metal ion binding"/>
    <property type="evidence" value="ECO:0007669"/>
    <property type="project" value="UniProtKB-KW"/>
</dbReference>
<feature type="domain" description="MTTase N-terminal" evidence="17">
    <location>
        <begin position="2"/>
        <end position="114"/>
    </location>
</feature>
<dbReference type="Gene3D" id="3.40.50.12160">
    <property type="entry name" value="Methylthiotransferase, N-terminal domain"/>
    <property type="match status" value="1"/>
</dbReference>
<dbReference type="Pfam" id="PF04055">
    <property type="entry name" value="Radical_SAM"/>
    <property type="match status" value="1"/>
</dbReference>
<dbReference type="SUPFAM" id="SSF102114">
    <property type="entry name" value="Radical SAM enzymes"/>
    <property type="match status" value="1"/>
</dbReference>
<keyword evidence="4" id="KW-0004">4Fe-4S</keyword>
<dbReference type="SFLD" id="SFLDS00029">
    <property type="entry name" value="Radical_SAM"/>
    <property type="match status" value="1"/>
</dbReference>
<dbReference type="EC" id="2.8.4.5" evidence="3"/>
<dbReference type="FunFam" id="3.40.50.12160:FF:000004">
    <property type="entry name" value="Threonylcarbamoyladenosine tRNA methylthiotransferase MtaB"/>
    <property type="match status" value="1"/>
</dbReference>
<dbReference type="AlphaFoldDB" id="A0A975GTG6"/>
<dbReference type="RefSeq" id="WP_207680195.1">
    <property type="nucleotide sequence ID" value="NZ_CP061800.1"/>
</dbReference>
<comment type="catalytic activity">
    <reaction evidence="13">
        <text>N(6)-L-threonylcarbamoyladenosine(37) in tRNA + (sulfur carrier)-SH + AH2 + 2 S-adenosyl-L-methionine = 2-methylsulfanyl-N(6)-L-threonylcarbamoyladenosine(37) in tRNA + (sulfur carrier)-H + 5'-deoxyadenosine + L-methionine + A + S-adenosyl-L-homocysteine + 2 H(+)</text>
        <dbReference type="Rhea" id="RHEA:37075"/>
        <dbReference type="Rhea" id="RHEA-COMP:10163"/>
        <dbReference type="Rhea" id="RHEA-COMP:11092"/>
        <dbReference type="Rhea" id="RHEA-COMP:14737"/>
        <dbReference type="Rhea" id="RHEA-COMP:14739"/>
        <dbReference type="ChEBI" id="CHEBI:13193"/>
        <dbReference type="ChEBI" id="CHEBI:15378"/>
        <dbReference type="ChEBI" id="CHEBI:17319"/>
        <dbReference type="ChEBI" id="CHEBI:17499"/>
        <dbReference type="ChEBI" id="CHEBI:29917"/>
        <dbReference type="ChEBI" id="CHEBI:57844"/>
        <dbReference type="ChEBI" id="CHEBI:57856"/>
        <dbReference type="ChEBI" id="CHEBI:59789"/>
        <dbReference type="ChEBI" id="CHEBI:64428"/>
        <dbReference type="ChEBI" id="CHEBI:74418"/>
        <dbReference type="ChEBI" id="CHEBI:74420"/>
        <dbReference type="EC" id="2.8.4.5"/>
    </reaction>
</comment>
<evidence type="ECO:0000313" key="19">
    <source>
        <dbReference type="EMBL" id="QTA93105.1"/>
    </source>
</evidence>
<feature type="domain" description="Radical SAM core" evidence="18">
    <location>
        <begin position="130"/>
        <end position="360"/>
    </location>
</feature>
<dbReference type="Gene3D" id="3.80.30.20">
    <property type="entry name" value="tm_1862 like domain"/>
    <property type="match status" value="1"/>
</dbReference>
<keyword evidence="5" id="KW-0963">Cytoplasm</keyword>
<dbReference type="GO" id="GO:0051539">
    <property type="term" value="F:4 iron, 4 sulfur cluster binding"/>
    <property type="evidence" value="ECO:0007669"/>
    <property type="project" value="UniProtKB-KW"/>
</dbReference>
<dbReference type="GO" id="GO:0035598">
    <property type="term" value="F:tRNA (N(6)-L-threonylcarbamoyladenosine(37)-C(2))-methylthiotransferase activity"/>
    <property type="evidence" value="ECO:0007669"/>
    <property type="project" value="UniProtKB-EC"/>
</dbReference>
<evidence type="ECO:0000256" key="1">
    <source>
        <dbReference type="ARBA" id="ARBA00001966"/>
    </source>
</evidence>
<dbReference type="Pfam" id="PF00919">
    <property type="entry name" value="UPF0004"/>
    <property type="match status" value="1"/>
</dbReference>
<dbReference type="InterPro" id="IPR023404">
    <property type="entry name" value="rSAM_horseshoe"/>
</dbReference>
<dbReference type="PROSITE" id="PS50926">
    <property type="entry name" value="TRAM"/>
    <property type="match status" value="1"/>
</dbReference>
<keyword evidence="20" id="KW-1185">Reference proteome</keyword>
<keyword evidence="7" id="KW-0949">S-adenosyl-L-methionine</keyword>
<evidence type="ECO:0000256" key="2">
    <source>
        <dbReference type="ARBA" id="ARBA00002399"/>
    </source>
</evidence>
<evidence type="ECO:0000256" key="15">
    <source>
        <dbReference type="ARBA" id="ARBA00069898"/>
    </source>
</evidence>
<accession>A0A975GTG6</accession>
<dbReference type="InterPro" id="IPR007197">
    <property type="entry name" value="rSAM"/>
</dbReference>
<evidence type="ECO:0000256" key="12">
    <source>
        <dbReference type="ARBA" id="ARBA00031213"/>
    </source>
</evidence>
<sequence length="425" mass="47719">MNKFNIITLGCKVNQYESEVIARELESEGWVPANDNETADICIINTCTVTQKASMQSRQAIRQAIRSNPEGRVLVTGCYAQTEPDQIKKIKGVSDIIGHKDKHKIVENLKLETGNRKPDSQVSSFRFQVSNARTRPFLKIQDGCNTFCTYCIVPYARGRSRSMPFENVLQNIRQLKDAGFHEVVLTGIHLGCYGTDLSPATSLSELLHCIHDSDRTDRIRLSSIEPHEITDDIIELVAKSDTLCHHFHIPLQSGDDFILKQMHRPYTNAFFRTLITKIHEMMPDAAIGVDTLIGFPGETEQAFENTYATIKDLPVTYLHVFPFSSREGTPASTYPNKVPSKVIKTRCQKMRTLGNAKKNEFYRTVVGKSAEVLIESKRDKSSGLLKGSTSNYIPVLVNGGDELKNTLVSVRIEEVDDKNRVRAAI</sequence>
<organism evidence="19 20">
    <name type="scientific">Desulfonema magnum</name>
    <dbReference type="NCBI Taxonomy" id="45655"/>
    <lineage>
        <taxon>Bacteria</taxon>
        <taxon>Pseudomonadati</taxon>
        <taxon>Thermodesulfobacteriota</taxon>
        <taxon>Desulfobacteria</taxon>
        <taxon>Desulfobacterales</taxon>
        <taxon>Desulfococcaceae</taxon>
        <taxon>Desulfonema</taxon>
    </lineage>
</organism>
<keyword evidence="9" id="KW-0479">Metal-binding</keyword>
<evidence type="ECO:0000259" key="17">
    <source>
        <dbReference type="PROSITE" id="PS51449"/>
    </source>
</evidence>
<comment type="similarity">
    <text evidence="14">Belongs to the methylthiotransferase family. MtaB subfamily.</text>
</comment>
<gene>
    <name evidence="19" type="primary">miaB2</name>
    <name evidence="19" type="ORF">dnm_092020</name>
</gene>
<comment type="function">
    <text evidence="2">Catalyzes the methylthiolation of N6-threonylcarbamoyladenosine (t(6)A), leading to the formation of 2-methylthio-N6-threonylcarbamoyladenosine (ms(2)t(6)A) at position 37 in tRNAs that read codons beginning with adenine.</text>
</comment>
<dbReference type="Proteomes" id="UP000663722">
    <property type="component" value="Chromosome"/>
</dbReference>
<dbReference type="InterPro" id="IPR005839">
    <property type="entry name" value="Methylthiotransferase"/>
</dbReference>
<dbReference type="EMBL" id="CP061800">
    <property type="protein sequence ID" value="QTA93105.1"/>
    <property type="molecule type" value="Genomic_DNA"/>
</dbReference>
<feature type="domain" description="TRAM" evidence="16">
    <location>
        <begin position="363"/>
        <end position="425"/>
    </location>
</feature>
<dbReference type="CDD" id="cd01335">
    <property type="entry name" value="Radical_SAM"/>
    <property type="match status" value="1"/>
</dbReference>
<evidence type="ECO:0000256" key="8">
    <source>
        <dbReference type="ARBA" id="ARBA00022694"/>
    </source>
</evidence>
<reference evidence="19" key="1">
    <citation type="journal article" date="2021" name="Microb. Physiol.">
        <title>Proteogenomic Insights into the Physiology of Marine, Sulfate-Reducing, Filamentous Desulfonema limicola and Desulfonema magnum.</title>
        <authorList>
            <person name="Schnaars V."/>
            <person name="Wohlbrand L."/>
            <person name="Scheve S."/>
            <person name="Hinrichs C."/>
            <person name="Reinhardt R."/>
            <person name="Rabus R."/>
        </authorList>
    </citation>
    <scope>NUCLEOTIDE SEQUENCE</scope>
    <source>
        <strain evidence="19">4be13</strain>
    </source>
</reference>
<dbReference type="PROSITE" id="PS51449">
    <property type="entry name" value="MTTASE_N"/>
    <property type="match status" value="1"/>
</dbReference>
<evidence type="ECO:0000259" key="18">
    <source>
        <dbReference type="PROSITE" id="PS51918"/>
    </source>
</evidence>
<dbReference type="InterPro" id="IPR002792">
    <property type="entry name" value="TRAM_dom"/>
</dbReference>
<evidence type="ECO:0000256" key="14">
    <source>
        <dbReference type="ARBA" id="ARBA00061574"/>
    </source>
</evidence>
<dbReference type="SFLD" id="SFLDG01061">
    <property type="entry name" value="methylthiotransferase"/>
    <property type="match status" value="1"/>
</dbReference>
<evidence type="ECO:0000256" key="11">
    <source>
        <dbReference type="ARBA" id="ARBA00023014"/>
    </source>
</evidence>
<evidence type="ECO:0000256" key="7">
    <source>
        <dbReference type="ARBA" id="ARBA00022691"/>
    </source>
</evidence>
<comment type="cofactor">
    <cofactor evidence="1">
        <name>[4Fe-4S] cluster</name>
        <dbReference type="ChEBI" id="CHEBI:49883"/>
    </cofactor>
</comment>
<evidence type="ECO:0000256" key="13">
    <source>
        <dbReference type="ARBA" id="ARBA00051661"/>
    </source>
</evidence>
<dbReference type="InterPro" id="IPR038135">
    <property type="entry name" value="Methylthiotransferase_N_sf"/>
</dbReference>
<proteinExistence type="inferred from homology"/>
<dbReference type="PROSITE" id="PS51918">
    <property type="entry name" value="RADICAL_SAM"/>
    <property type="match status" value="1"/>
</dbReference>
<keyword evidence="10" id="KW-0408">Iron</keyword>
<dbReference type="InterPro" id="IPR058240">
    <property type="entry name" value="rSAM_sf"/>
</dbReference>
<dbReference type="NCBIfam" id="TIGR00089">
    <property type="entry name" value="MiaB/RimO family radical SAM methylthiotransferase"/>
    <property type="match status" value="1"/>
</dbReference>
<dbReference type="InterPro" id="IPR006638">
    <property type="entry name" value="Elp3/MiaA/NifB-like_rSAM"/>
</dbReference>
<dbReference type="InterPro" id="IPR013848">
    <property type="entry name" value="Methylthiotransferase_N"/>
</dbReference>
<protein>
    <recommendedName>
        <fullName evidence="15">Threonylcarbamoyladenosine tRNA methylthiotransferase MtaB</fullName>
        <ecNumber evidence="3">2.8.4.5</ecNumber>
    </recommendedName>
    <alternativeName>
        <fullName evidence="12">tRNA-t(6)A37 methylthiotransferase</fullName>
    </alternativeName>
</protein>
<dbReference type="InterPro" id="IPR020612">
    <property type="entry name" value="Methylthiotransferase_CS"/>
</dbReference>
<evidence type="ECO:0000256" key="4">
    <source>
        <dbReference type="ARBA" id="ARBA00022485"/>
    </source>
</evidence>
<dbReference type="PANTHER" id="PTHR11918:SF45">
    <property type="entry name" value="THREONYLCARBAMOYLADENOSINE TRNA METHYLTHIOTRANSFERASE"/>
    <property type="match status" value="1"/>
</dbReference>
<evidence type="ECO:0000256" key="3">
    <source>
        <dbReference type="ARBA" id="ARBA00013273"/>
    </source>
</evidence>
<evidence type="ECO:0000256" key="6">
    <source>
        <dbReference type="ARBA" id="ARBA00022679"/>
    </source>
</evidence>
<dbReference type="KEGG" id="dmm:dnm_092020"/>
<dbReference type="NCBIfam" id="TIGR01579">
    <property type="entry name" value="MiaB-like-C"/>
    <property type="match status" value="1"/>
</dbReference>
<evidence type="ECO:0000256" key="10">
    <source>
        <dbReference type="ARBA" id="ARBA00023004"/>
    </source>
</evidence>
<keyword evidence="8" id="KW-0819">tRNA processing</keyword>
<keyword evidence="11" id="KW-0411">Iron-sulfur</keyword>
<evidence type="ECO:0000256" key="9">
    <source>
        <dbReference type="ARBA" id="ARBA00022723"/>
    </source>
</evidence>
<dbReference type="SFLD" id="SFLDG01082">
    <property type="entry name" value="B12-binding_domain_containing"/>
    <property type="match status" value="1"/>
</dbReference>
<dbReference type="SMART" id="SM00729">
    <property type="entry name" value="Elp3"/>
    <property type="match status" value="1"/>
</dbReference>
<evidence type="ECO:0000313" key="20">
    <source>
        <dbReference type="Proteomes" id="UP000663722"/>
    </source>
</evidence>
<dbReference type="FunFam" id="3.80.30.20:FF:000001">
    <property type="entry name" value="tRNA-2-methylthio-N(6)-dimethylallyladenosine synthase 2"/>
    <property type="match status" value="1"/>
</dbReference>
<dbReference type="PROSITE" id="PS01278">
    <property type="entry name" value="MTTASE_RADICAL"/>
    <property type="match status" value="1"/>
</dbReference>
<name>A0A975GTG6_9BACT</name>